<dbReference type="Pfam" id="PF11185">
    <property type="entry name" value="DUF2971"/>
    <property type="match status" value="1"/>
</dbReference>
<organism evidence="1 2">
    <name type="scientific">Seleniivibrio woodruffii</name>
    <dbReference type="NCBI Taxonomy" id="1078050"/>
    <lineage>
        <taxon>Bacteria</taxon>
        <taxon>Pseudomonadati</taxon>
        <taxon>Deferribacterota</taxon>
        <taxon>Deferribacteres</taxon>
        <taxon>Deferribacterales</taxon>
        <taxon>Geovibrionaceae</taxon>
        <taxon>Seleniivibrio</taxon>
    </lineage>
</organism>
<sequence>MLVKYYGFYFDNNSNKHILRDDFISNGFFRITQPKFLNDKGSEAKLFPYFNEFSPADLAWARKRHDKIQKDPNYTPSEEELINFFLKPVGERYGEHFPHLLRMETDYETMDEYDKDQFTNIVEKMNHYMIEIISCQLGVLSLCKSDTNELMWTHYASAGEGIAVTFKESHEFFKKYVPKDVSYLPEKRASLTYYKGSIRINGEPIKTFTQPNITNPFAALIVLNKNGVDIQNFTERLIYAKAEKWKSEDEVRIICMLNSCEHKTGKVITPKLDIDFPQATLHSYSEICLKKIPFDAFESIVLGYGISKANKNMIIEKVKANPELSHIKIKIAQHNIYGNLETTEINT</sequence>
<keyword evidence="2" id="KW-1185">Reference proteome</keyword>
<protein>
    <recommendedName>
        <fullName evidence="3">DUF2971 family protein</fullName>
    </recommendedName>
</protein>
<proteinExistence type="predicted"/>
<comment type="caution">
    <text evidence="1">The sequence shown here is derived from an EMBL/GenBank/DDBJ whole genome shotgun (WGS) entry which is preliminary data.</text>
</comment>
<evidence type="ECO:0008006" key="3">
    <source>
        <dbReference type="Google" id="ProtNLM"/>
    </source>
</evidence>
<reference evidence="1 2" key="1">
    <citation type="submission" date="2019-03" db="EMBL/GenBank/DDBJ databases">
        <title>Genomic Encyclopedia of Type Strains, Phase IV (KMG-IV): sequencing the most valuable type-strain genomes for metagenomic binning, comparative biology and taxonomic classification.</title>
        <authorList>
            <person name="Goeker M."/>
        </authorList>
    </citation>
    <scope>NUCLEOTIDE SEQUENCE [LARGE SCALE GENOMIC DNA]</scope>
    <source>
        <strain evidence="1 2">DSM 24984</strain>
    </source>
</reference>
<evidence type="ECO:0000313" key="1">
    <source>
        <dbReference type="EMBL" id="TCK59922.1"/>
    </source>
</evidence>
<dbReference type="RefSeq" id="WP_132874219.1">
    <property type="nucleotide sequence ID" value="NZ_SMGG01000005.1"/>
</dbReference>
<accession>A0A4R1K6R8</accession>
<dbReference type="AlphaFoldDB" id="A0A4R1K6R8"/>
<dbReference type="Proteomes" id="UP000294614">
    <property type="component" value="Unassembled WGS sequence"/>
</dbReference>
<evidence type="ECO:0000313" key="2">
    <source>
        <dbReference type="Proteomes" id="UP000294614"/>
    </source>
</evidence>
<dbReference type="EMBL" id="SMGG01000005">
    <property type="protein sequence ID" value="TCK59922.1"/>
    <property type="molecule type" value="Genomic_DNA"/>
</dbReference>
<gene>
    <name evidence="1" type="ORF">C8D98_2089</name>
</gene>
<name>A0A4R1K6R8_9BACT</name>
<dbReference type="OrthoDB" id="4119964at2"/>
<dbReference type="InterPro" id="IPR021352">
    <property type="entry name" value="DUF2971"/>
</dbReference>